<sequence>MKRETRRFPNISFTKKNYLLLLLAIIVIIAGFFFLARGSTTLAPILLVLGYCVLVPLAILWK</sequence>
<organism evidence="2">
    <name type="scientific">candidate division WOR-3 bacterium</name>
    <dbReference type="NCBI Taxonomy" id="2052148"/>
    <lineage>
        <taxon>Bacteria</taxon>
        <taxon>Bacteria division WOR-3</taxon>
    </lineage>
</organism>
<protein>
    <recommendedName>
        <fullName evidence="3">DUF3098 domain-containing protein</fullName>
    </recommendedName>
</protein>
<evidence type="ECO:0000313" key="2">
    <source>
        <dbReference type="EMBL" id="HGE99639.1"/>
    </source>
</evidence>
<keyword evidence="1" id="KW-0472">Membrane</keyword>
<name>A0A7C3Z3F5_UNCW3</name>
<dbReference type="EMBL" id="DTMQ01000040">
    <property type="protein sequence ID" value="HGE99639.1"/>
    <property type="molecule type" value="Genomic_DNA"/>
</dbReference>
<comment type="caution">
    <text evidence="2">The sequence shown here is derived from an EMBL/GenBank/DDBJ whole genome shotgun (WGS) entry which is preliminary data.</text>
</comment>
<gene>
    <name evidence="2" type="ORF">ENX07_06185</name>
</gene>
<accession>A0A7C3Z3F5</accession>
<feature type="transmembrane region" description="Helical" evidence="1">
    <location>
        <begin position="18"/>
        <end position="36"/>
    </location>
</feature>
<keyword evidence="1" id="KW-1133">Transmembrane helix</keyword>
<feature type="transmembrane region" description="Helical" evidence="1">
    <location>
        <begin position="42"/>
        <end position="61"/>
    </location>
</feature>
<evidence type="ECO:0000256" key="1">
    <source>
        <dbReference type="SAM" id="Phobius"/>
    </source>
</evidence>
<reference evidence="2" key="1">
    <citation type="journal article" date="2020" name="mSystems">
        <title>Genome- and Community-Level Interaction Insights into Carbon Utilization and Element Cycling Functions of Hydrothermarchaeota in Hydrothermal Sediment.</title>
        <authorList>
            <person name="Zhou Z."/>
            <person name="Liu Y."/>
            <person name="Xu W."/>
            <person name="Pan J."/>
            <person name="Luo Z.H."/>
            <person name="Li M."/>
        </authorList>
    </citation>
    <scope>NUCLEOTIDE SEQUENCE [LARGE SCALE GENOMIC DNA]</scope>
    <source>
        <strain evidence="2">SpSt-906</strain>
    </source>
</reference>
<evidence type="ECO:0008006" key="3">
    <source>
        <dbReference type="Google" id="ProtNLM"/>
    </source>
</evidence>
<proteinExistence type="predicted"/>
<keyword evidence="1" id="KW-0812">Transmembrane</keyword>
<dbReference type="AlphaFoldDB" id="A0A7C3Z3F5"/>